<dbReference type="EMBL" id="BAAALX010000017">
    <property type="protein sequence ID" value="GAA1524148.1"/>
    <property type="molecule type" value="Genomic_DNA"/>
</dbReference>
<evidence type="ECO:0000313" key="2">
    <source>
        <dbReference type="EMBL" id="GAA1524148.1"/>
    </source>
</evidence>
<gene>
    <name evidence="2" type="ORF">GCM10009690_29420</name>
</gene>
<organism evidence="2 3">
    <name type="scientific">Brevibacterium permense</name>
    <dbReference type="NCBI Taxonomy" id="234834"/>
    <lineage>
        <taxon>Bacteria</taxon>
        <taxon>Bacillati</taxon>
        <taxon>Actinomycetota</taxon>
        <taxon>Actinomycetes</taxon>
        <taxon>Micrococcales</taxon>
        <taxon>Brevibacteriaceae</taxon>
        <taxon>Brevibacterium</taxon>
    </lineage>
</organism>
<reference evidence="2 3" key="1">
    <citation type="journal article" date="2019" name="Int. J. Syst. Evol. Microbiol.">
        <title>The Global Catalogue of Microorganisms (GCM) 10K type strain sequencing project: providing services to taxonomists for standard genome sequencing and annotation.</title>
        <authorList>
            <consortium name="The Broad Institute Genomics Platform"/>
            <consortium name="The Broad Institute Genome Sequencing Center for Infectious Disease"/>
            <person name="Wu L."/>
            <person name="Ma J."/>
        </authorList>
    </citation>
    <scope>NUCLEOTIDE SEQUENCE [LARGE SCALE GENOMIC DNA]</scope>
    <source>
        <strain evidence="2 3">JCM 13318</strain>
    </source>
</reference>
<sequence>MVVAAALTAVPVTAGLADLVLGPGPNSTKRNAQPELTSMRTPAAPVTARTEESTTTLAGISTDDYEVIEGAIVDDSAVGTSLTGTASANTGSSGAVTPNGSAFTTSQAAGRLSAGTDLVAATAADARTRIADLAADLQAGVSAGEFTQADADRVVADMAGYIQGTRTWPERFPA</sequence>
<dbReference type="Proteomes" id="UP001500177">
    <property type="component" value="Unassembled WGS sequence"/>
</dbReference>
<comment type="caution">
    <text evidence="2">The sequence shown here is derived from an EMBL/GenBank/DDBJ whole genome shotgun (WGS) entry which is preliminary data.</text>
</comment>
<name>A0ABN2ARF2_9MICO</name>
<evidence type="ECO:0000313" key="3">
    <source>
        <dbReference type="Proteomes" id="UP001500177"/>
    </source>
</evidence>
<evidence type="ECO:0000256" key="1">
    <source>
        <dbReference type="SAM" id="MobiDB-lite"/>
    </source>
</evidence>
<proteinExistence type="predicted"/>
<keyword evidence="3" id="KW-1185">Reference proteome</keyword>
<feature type="region of interest" description="Disordered" evidence="1">
    <location>
        <begin position="22"/>
        <end position="54"/>
    </location>
</feature>
<protein>
    <submittedName>
        <fullName evidence="2">Uncharacterized protein</fullName>
    </submittedName>
</protein>
<feature type="compositionally biased region" description="Polar residues" evidence="1">
    <location>
        <begin position="25"/>
        <end position="40"/>
    </location>
</feature>
<accession>A0ABN2ARF2</accession>